<dbReference type="Proteomes" id="UP001270362">
    <property type="component" value="Unassembled WGS sequence"/>
</dbReference>
<reference evidence="2" key="2">
    <citation type="submission" date="2023-06" db="EMBL/GenBank/DDBJ databases">
        <authorList>
            <consortium name="Lawrence Berkeley National Laboratory"/>
            <person name="Haridas S."/>
            <person name="Hensen N."/>
            <person name="Bonometti L."/>
            <person name="Westerberg I."/>
            <person name="Brannstrom I.O."/>
            <person name="Guillou S."/>
            <person name="Cros-Aarteil S."/>
            <person name="Calhoun S."/>
            <person name="Kuo A."/>
            <person name="Mondo S."/>
            <person name="Pangilinan J."/>
            <person name="Riley R."/>
            <person name="Labutti K."/>
            <person name="Andreopoulos B."/>
            <person name="Lipzen A."/>
            <person name="Chen C."/>
            <person name="Yanf M."/>
            <person name="Daum C."/>
            <person name="Ng V."/>
            <person name="Clum A."/>
            <person name="Steindorff A."/>
            <person name="Ohm R."/>
            <person name="Martin F."/>
            <person name="Silar P."/>
            <person name="Natvig D."/>
            <person name="Lalanne C."/>
            <person name="Gautier V."/>
            <person name="Ament-Velasquez S.L."/>
            <person name="Kruys A."/>
            <person name="Hutchinson M.I."/>
            <person name="Powell A.J."/>
            <person name="Barry K."/>
            <person name="Miller A.N."/>
            <person name="Grigoriev I.V."/>
            <person name="Debuchy R."/>
            <person name="Gladieux P."/>
            <person name="Thoren M.H."/>
            <person name="Johannesson H."/>
        </authorList>
    </citation>
    <scope>NUCLEOTIDE SEQUENCE</scope>
    <source>
        <strain evidence="2">CBS 314.62</strain>
    </source>
</reference>
<name>A0AAE0X973_9PEZI</name>
<keyword evidence="1" id="KW-0472">Membrane</keyword>
<evidence type="ECO:0000256" key="1">
    <source>
        <dbReference type="SAM" id="Phobius"/>
    </source>
</evidence>
<evidence type="ECO:0000313" key="3">
    <source>
        <dbReference type="Proteomes" id="UP001270362"/>
    </source>
</evidence>
<keyword evidence="1" id="KW-0812">Transmembrane</keyword>
<keyword evidence="3" id="KW-1185">Reference proteome</keyword>
<feature type="transmembrane region" description="Helical" evidence="1">
    <location>
        <begin position="36"/>
        <end position="57"/>
    </location>
</feature>
<feature type="transmembrane region" description="Helical" evidence="1">
    <location>
        <begin position="120"/>
        <end position="141"/>
    </location>
</feature>
<reference evidence="2" key="1">
    <citation type="journal article" date="2023" name="Mol. Phylogenet. Evol.">
        <title>Genome-scale phylogeny and comparative genomics of the fungal order Sordariales.</title>
        <authorList>
            <person name="Hensen N."/>
            <person name="Bonometti L."/>
            <person name="Westerberg I."/>
            <person name="Brannstrom I.O."/>
            <person name="Guillou S."/>
            <person name="Cros-Aarteil S."/>
            <person name="Calhoun S."/>
            <person name="Haridas S."/>
            <person name="Kuo A."/>
            <person name="Mondo S."/>
            <person name="Pangilinan J."/>
            <person name="Riley R."/>
            <person name="LaButti K."/>
            <person name="Andreopoulos B."/>
            <person name="Lipzen A."/>
            <person name="Chen C."/>
            <person name="Yan M."/>
            <person name="Daum C."/>
            <person name="Ng V."/>
            <person name="Clum A."/>
            <person name="Steindorff A."/>
            <person name="Ohm R.A."/>
            <person name="Martin F."/>
            <person name="Silar P."/>
            <person name="Natvig D.O."/>
            <person name="Lalanne C."/>
            <person name="Gautier V."/>
            <person name="Ament-Velasquez S.L."/>
            <person name="Kruys A."/>
            <person name="Hutchinson M.I."/>
            <person name="Powell A.J."/>
            <person name="Barry K."/>
            <person name="Miller A.N."/>
            <person name="Grigoriev I.V."/>
            <person name="Debuchy R."/>
            <person name="Gladieux P."/>
            <person name="Hiltunen Thoren M."/>
            <person name="Johannesson H."/>
        </authorList>
    </citation>
    <scope>NUCLEOTIDE SEQUENCE</scope>
    <source>
        <strain evidence="2">CBS 314.62</strain>
    </source>
</reference>
<evidence type="ECO:0000313" key="2">
    <source>
        <dbReference type="EMBL" id="KAK3688401.1"/>
    </source>
</evidence>
<proteinExistence type="predicted"/>
<dbReference type="AlphaFoldDB" id="A0AAE0X973"/>
<sequence>MIPNVDILSFASVAHVKRAFTVSDGAGQGQAELPKWALAVMLLDVIIFFPIFIFTSYSLGSLYPVLSIVEDPNPPAYEPLATEENSSVPTKLTNPAKPVTSSLRAISRHLRSIAGWKSNFRGFAAAIALSTLTSFVTIFFGGVTRTLASLLASLALVQLSTAWVHIVISTPNPRSFYRRLPALRTTFAATYLPVTIFWAATTASVILPTLVAAALGIKTRHQGADYTEVDRSLFWKTPIVILVGLAVQALAVIPARVVLVRVQASLLPVEEDAIVPFDRSFQGKLEPAVVGGKGYISMSDAWKTFSRASWIRLYKLHVKVFAVSMATTLLFAAFVIPQFFLIPYHKGKN</sequence>
<organism evidence="2 3">
    <name type="scientific">Podospora appendiculata</name>
    <dbReference type="NCBI Taxonomy" id="314037"/>
    <lineage>
        <taxon>Eukaryota</taxon>
        <taxon>Fungi</taxon>
        <taxon>Dikarya</taxon>
        <taxon>Ascomycota</taxon>
        <taxon>Pezizomycotina</taxon>
        <taxon>Sordariomycetes</taxon>
        <taxon>Sordariomycetidae</taxon>
        <taxon>Sordariales</taxon>
        <taxon>Podosporaceae</taxon>
        <taxon>Podospora</taxon>
    </lineage>
</organism>
<feature type="transmembrane region" description="Helical" evidence="1">
    <location>
        <begin position="147"/>
        <end position="168"/>
    </location>
</feature>
<feature type="transmembrane region" description="Helical" evidence="1">
    <location>
        <begin position="237"/>
        <end position="259"/>
    </location>
</feature>
<comment type="caution">
    <text evidence="2">The sequence shown here is derived from an EMBL/GenBank/DDBJ whole genome shotgun (WGS) entry which is preliminary data.</text>
</comment>
<keyword evidence="1" id="KW-1133">Transmembrane helix</keyword>
<feature type="transmembrane region" description="Helical" evidence="1">
    <location>
        <begin position="320"/>
        <end position="342"/>
    </location>
</feature>
<protein>
    <submittedName>
        <fullName evidence="2">Ubiquitin conjugating enzyme</fullName>
    </submittedName>
</protein>
<feature type="transmembrane region" description="Helical" evidence="1">
    <location>
        <begin position="189"/>
        <end position="217"/>
    </location>
</feature>
<dbReference type="EMBL" id="JAULSO010000002">
    <property type="protein sequence ID" value="KAK3688401.1"/>
    <property type="molecule type" value="Genomic_DNA"/>
</dbReference>
<accession>A0AAE0X973</accession>
<gene>
    <name evidence="2" type="ORF">B0T22DRAFT_152608</name>
</gene>